<evidence type="ECO:0000313" key="4">
    <source>
        <dbReference type="Proteomes" id="UP000593932"/>
    </source>
</evidence>
<keyword evidence="2" id="KW-0472">Membrane</keyword>
<dbReference type="PANTHER" id="PTHR38442">
    <property type="entry name" value="INNER MEMBRANE PROTEIN-RELATED"/>
    <property type="match status" value="1"/>
</dbReference>
<accession>A0A7S6ZTP5</accession>
<dbReference type="Pfam" id="PF04286">
    <property type="entry name" value="DUF445"/>
    <property type="match status" value="1"/>
</dbReference>
<dbReference type="Proteomes" id="UP000593932">
    <property type="component" value="Chromosome"/>
</dbReference>
<evidence type="ECO:0000313" key="3">
    <source>
        <dbReference type="EMBL" id="QOW21182.1"/>
    </source>
</evidence>
<feature type="transmembrane region" description="Helical" evidence="2">
    <location>
        <begin position="67"/>
        <end position="89"/>
    </location>
</feature>
<feature type="transmembrane region" description="Helical" evidence="2">
    <location>
        <begin position="37"/>
        <end position="55"/>
    </location>
</feature>
<dbReference type="EMBL" id="CP063657">
    <property type="protein sequence ID" value="QOW21182.1"/>
    <property type="molecule type" value="Genomic_DNA"/>
</dbReference>
<evidence type="ECO:0000256" key="2">
    <source>
        <dbReference type="SAM" id="Phobius"/>
    </source>
</evidence>
<reference evidence="3 4" key="1">
    <citation type="submission" date="2020-10" db="EMBL/GenBank/DDBJ databases">
        <title>complete genome sequencing of Lysobacter sp. H23M41.</title>
        <authorList>
            <person name="Bae J.-W."/>
            <person name="Lee S.-Y."/>
        </authorList>
    </citation>
    <scope>NUCLEOTIDE SEQUENCE [LARGE SCALE GENOMIC DNA]</scope>
    <source>
        <strain evidence="3 4">H23M41</strain>
    </source>
</reference>
<dbReference type="PANTHER" id="PTHR38442:SF1">
    <property type="entry name" value="INNER MEMBRANE PROTEIN"/>
    <property type="match status" value="1"/>
</dbReference>
<keyword evidence="4" id="KW-1185">Reference proteome</keyword>
<keyword evidence="2" id="KW-0812">Transmembrane</keyword>
<keyword evidence="2" id="KW-1133">Transmembrane helix</keyword>
<proteinExistence type="predicted"/>
<sequence length="446" mass="49472">MTAETEPPLPASGSPAAPTASPAGDVRAAALTRRKRIAVGMLAVAAAVFAVGTWLRITHPHWGFDLLVAMAEAAMVGGLADWFAVVALFRHPLGQRWIPHTAIIPNKKVALGRALANFISDHFLESGEVLRRVEQFDPGKRLAAALANPVHAQTIGKFAVNVVPHLLQLMDSERLHRFLLGLVREQLQRADVADLGSQLLEVMTQDRRHQALLDSVLRDLGDVLADEDTQHLIASKISPQLWSVLRLTRLDDAVAEKLAAKIIAGISDLISDMAEDPSHELRLRFDDYVDAFIDRLRTDPSLQQKVSALRDRVLDDPALARYLRQSWIQVLDWVRDDLQRDDSAIAGKVADASRAIGDKLGSDPEVQGWLNRWVLDTLGPLIDKYRGAIRDFIVERVERWDTRELVRELELSVGSDLQYIRYNGTAIGALIGGLLYATVRLIEWLA</sequence>
<evidence type="ECO:0000256" key="1">
    <source>
        <dbReference type="SAM" id="MobiDB-lite"/>
    </source>
</evidence>
<feature type="region of interest" description="Disordered" evidence="1">
    <location>
        <begin position="1"/>
        <end position="22"/>
    </location>
</feature>
<protein>
    <submittedName>
        <fullName evidence="3">DUF445 domain-containing protein</fullName>
    </submittedName>
</protein>
<organism evidence="3 4">
    <name type="scientific">Novilysobacter avium</name>
    <dbReference type="NCBI Taxonomy" id="2781023"/>
    <lineage>
        <taxon>Bacteria</taxon>
        <taxon>Pseudomonadati</taxon>
        <taxon>Pseudomonadota</taxon>
        <taxon>Gammaproteobacteria</taxon>
        <taxon>Lysobacterales</taxon>
        <taxon>Lysobacteraceae</taxon>
        <taxon>Novilysobacter</taxon>
    </lineage>
</organism>
<gene>
    <name evidence="3" type="ORF">INQ42_07745</name>
</gene>
<name>A0A7S6ZTP5_9GAMM</name>
<dbReference type="InterPro" id="IPR007383">
    <property type="entry name" value="DUF445"/>
</dbReference>
<feature type="compositionally biased region" description="Low complexity" evidence="1">
    <location>
        <begin position="11"/>
        <end position="22"/>
    </location>
</feature>